<dbReference type="InParanoid" id="H3A5G3"/>
<dbReference type="Gene3D" id="3.30.420.10">
    <property type="entry name" value="Ribonuclease H-like superfamily/Ribonuclease H"/>
    <property type="match status" value="1"/>
</dbReference>
<dbReference type="AlphaFoldDB" id="H3A5G3"/>
<dbReference type="GeneTree" id="ENSGT01140000282569"/>
<dbReference type="Bgee" id="ENSLACG00000004343">
    <property type="expression patterns" value="Expressed in pelvic fin and 4 other cell types or tissues"/>
</dbReference>
<dbReference type="Proteomes" id="UP000008672">
    <property type="component" value="Unassembled WGS sequence"/>
</dbReference>
<dbReference type="InterPro" id="IPR012337">
    <property type="entry name" value="RNaseH-like_sf"/>
</dbReference>
<dbReference type="Pfam" id="PF17921">
    <property type="entry name" value="Integrase_H2C2"/>
    <property type="match status" value="1"/>
</dbReference>
<dbReference type="InterPro" id="IPR000477">
    <property type="entry name" value="RT_dom"/>
</dbReference>
<dbReference type="FunCoup" id="H3A5G3">
    <property type="interactions" value="70"/>
</dbReference>
<accession>H3A5G3</accession>
<dbReference type="InterPro" id="IPR036397">
    <property type="entry name" value="RNaseH_sf"/>
</dbReference>
<dbReference type="Ensembl" id="ENSLACT00000004927.1">
    <property type="protein sequence ID" value="ENSLACP00000004884.1"/>
    <property type="gene ID" value="ENSLACG00000004343.1"/>
</dbReference>
<protein>
    <recommendedName>
        <fullName evidence="4">Gypsy retrotransposon integrase-like protein 1</fullName>
        <ecNumber evidence="2">3.1.26.4</ecNumber>
    </recommendedName>
</protein>
<evidence type="ECO:0000313" key="8">
    <source>
        <dbReference type="Proteomes" id="UP000008672"/>
    </source>
</evidence>
<dbReference type="Gene3D" id="3.10.10.10">
    <property type="entry name" value="HIV Type 1 Reverse Transcriptase, subunit A, domain 1"/>
    <property type="match status" value="1"/>
</dbReference>
<evidence type="ECO:0000256" key="3">
    <source>
        <dbReference type="ARBA" id="ARBA00023268"/>
    </source>
</evidence>
<dbReference type="PROSITE" id="PS50878">
    <property type="entry name" value="RT_POL"/>
    <property type="match status" value="1"/>
</dbReference>
<dbReference type="InterPro" id="IPR050951">
    <property type="entry name" value="Retrovirus_Pol_polyprotein"/>
</dbReference>
<evidence type="ECO:0000256" key="1">
    <source>
        <dbReference type="ARBA" id="ARBA00010879"/>
    </source>
</evidence>
<dbReference type="Gene3D" id="2.30.30.850">
    <property type="match status" value="1"/>
</dbReference>
<dbReference type="HOGENOM" id="CLU_000384_9_5_1"/>
<dbReference type="EC" id="3.1.26.4" evidence="2"/>
<reference evidence="7" key="2">
    <citation type="submission" date="2025-08" db="UniProtKB">
        <authorList>
            <consortium name="Ensembl"/>
        </authorList>
    </citation>
    <scope>IDENTIFICATION</scope>
</reference>
<evidence type="ECO:0000259" key="6">
    <source>
        <dbReference type="PROSITE" id="PS50994"/>
    </source>
</evidence>
<feature type="domain" description="Integrase catalytic" evidence="6">
    <location>
        <begin position="451"/>
        <end position="617"/>
    </location>
</feature>
<dbReference type="SUPFAM" id="SSF56672">
    <property type="entry name" value="DNA/RNA polymerases"/>
    <property type="match status" value="1"/>
</dbReference>
<dbReference type="STRING" id="7897.ENSLACP00000004884"/>
<dbReference type="FunFam" id="3.30.70.270:FF:000020">
    <property type="entry name" value="Transposon Tf2-6 polyprotein-like Protein"/>
    <property type="match status" value="1"/>
</dbReference>
<keyword evidence="8" id="KW-1185">Reference proteome</keyword>
<dbReference type="GO" id="GO:0004523">
    <property type="term" value="F:RNA-DNA hybrid ribonuclease activity"/>
    <property type="evidence" value="ECO:0007669"/>
    <property type="project" value="UniProtKB-EC"/>
</dbReference>
<dbReference type="SUPFAM" id="SSF53098">
    <property type="entry name" value="Ribonuclease H-like"/>
    <property type="match status" value="1"/>
</dbReference>
<dbReference type="GO" id="GO:0015074">
    <property type="term" value="P:DNA integration"/>
    <property type="evidence" value="ECO:0007669"/>
    <property type="project" value="InterPro"/>
</dbReference>
<dbReference type="Pfam" id="PF17919">
    <property type="entry name" value="RT_RNaseH_2"/>
    <property type="match status" value="1"/>
</dbReference>
<proteinExistence type="inferred from homology"/>
<evidence type="ECO:0000259" key="5">
    <source>
        <dbReference type="PROSITE" id="PS50878"/>
    </source>
</evidence>
<evidence type="ECO:0000256" key="4">
    <source>
        <dbReference type="ARBA" id="ARBA00039658"/>
    </source>
</evidence>
<dbReference type="Pfam" id="PF00078">
    <property type="entry name" value="RVT_1"/>
    <property type="match status" value="1"/>
</dbReference>
<dbReference type="FunFam" id="3.30.420.10:FF:000032">
    <property type="entry name" value="Retrovirus-related Pol polyprotein from transposon 297-like Protein"/>
    <property type="match status" value="1"/>
</dbReference>
<dbReference type="InterPro" id="IPR001584">
    <property type="entry name" value="Integrase_cat-core"/>
</dbReference>
<dbReference type="PANTHER" id="PTHR37984">
    <property type="entry name" value="PROTEIN CBG26694"/>
    <property type="match status" value="1"/>
</dbReference>
<evidence type="ECO:0000256" key="2">
    <source>
        <dbReference type="ARBA" id="ARBA00012180"/>
    </source>
</evidence>
<dbReference type="InterPro" id="IPR043128">
    <property type="entry name" value="Rev_trsase/Diguanyl_cyclase"/>
</dbReference>
<dbReference type="eggNOG" id="KOG0017">
    <property type="taxonomic scope" value="Eukaryota"/>
</dbReference>
<reference evidence="8" key="1">
    <citation type="submission" date="2011-08" db="EMBL/GenBank/DDBJ databases">
        <title>The draft genome of Latimeria chalumnae.</title>
        <authorList>
            <person name="Di Palma F."/>
            <person name="Alfoldi J."/>
            <person name="Johnson J."/>
            <person name="Berlin A."/>
            <person name="Gnerre S."/>
            <person name="Jaffe D."/>
            <person name="MacCallum I."/>
            <person name="Young S."/>
            <person name="Walker B.J."/>
            <person name="Lander E."/>
            <person name="Lindblad-Toh K."/>
        </authorList>
    </citation>
    <scope>NUCLEOTIDE SEQUENCE [LARGE SCALE GENOMIC DNA]</scope>
    <source>
        <strain evidence="8">Wild caught</strain>
    </source>
</reference>
<name>H3A5G3_LATCH</name>
<dbReference type="GO" id="GO:0003676">
    <property type="term" value="F:nucleic acid binding"/>
    <property type="evidence" value="ECO:0007669"/>
    <property type="project" value="InterPro"/>
</dbReference>
<dbReference type="InterPro" id="IPR041577">
    <property type="entry name" value="RT_RNaseH_2"/>
</dbReference>
<dbReference type="InterPro" id="IPR041588">
    <property type="entry name" value="Integrase_H2C2"/>
</dbReference>
<keyword evidence="3" id="KW-0511">Multifunctional enzyme</keyword>
<sequence>AANGFWSIPVHPDSQYKFAFSFRDRQYTWVGLPQGFHNSPTLFHQCIVNILQGVSTPSAIIHYVDDILIQTDTKEKHYALLGEVLGLLKEAGLKLNPSKVQLMRDSVTFLGVQISAGGRIPDPAKVKLVQSLPRPHTVTALRSFLGIVGFCRDFIEGYSEIATPLYEHLKDNPGKKDELDWNPTSEEAFLKLKQALTMAPALRNPDPTLPFIVEEAVSETSIIAVLTQEVHGKSIPVGYFSRTLTPVERAYDQCTKQLLGIHWIITQTEYICGFNNIIIRTPHTPVALQIKGQVKGVSTQRWGRWITELDSKRSQYHEGGNYHTGAACWAPALDKKILYKCHPSDSAQKAETEYLPVWQKRGFCTAENDILYHQDPLAWVTPEQLHLPLILYFHQISGHCSPARVLELLQGLYWWPSIKEDVDNHLSLCLVCAQMNPLPRKKQVPMGNLHLPEGPWDTLQIDYCTNLPPVKGGYKHILVVVDMFTRWIEAFPTHRNDALTTAKILWEQIFTRWGFPHHIESDNGPHFIADVIRTMCTMLRIQQAFHIPYRPQSSGIVERFNRTLKSSLKKAILESTDIMVKSSPDWVQALTGVLMAIRATTVRTTRHSPYELMTGRPMPIAHPCGVPLPTSTNYQHQQFFAQLQEVLQTKLLSAAHNMGISHFRSAISHSPMRPIQFQIGDSVMLKKFLRVGGWDTNWEGPYEVIDHLGPNVQLAITKRGRPKQMLWFHGDQCKMYEKQQQTDKDDQ</sequence>
<reference evidence="7" key="3">
    <citation type="submission" date="2025-09" db="UniProtKB">
        <authorList>
            <consortium name="Ensembl"/>
        </authorList>
    </citation>
    <scope>IDENTIFICATION</scope>
</reference>
<dbReference type="InterPro" id="IPR043502">
    <property type="entry name" value="DNA/RNA_pol_sf"/>
</dbReference>
<dbReference type="PANTHER" id="PTHR37984:SF5">
    <property type="entry name" value="PROTEIN NYNRIN-LIKE"/>
    <property type="match status" value="1"/>
</dbReference>
<evidence type="ECO:0000313" key="7">
    <source>
        <dbReference type="Ensembl" id="ENSLACP00000004884.1"/>
    </source>
</evidence>
<dbReference type="Gene3D" id="3.30.70.270">
    <property type="match status" value="2"/>
</dbReference>
<feature type="domain" description="Reverse transcriptase" evidence="5">
    <location>
        <begin position="1"/>
        <end position="114"/>
    </location>
</feature>
<dbReference type="EMBL" id="AFYH01240352">
    <property type="status" value="NOT_ANNOTATED_CDS"/>
    <property type="molecule type" value="Genomic_DNA"/>
</dbReference>
<organism evidence="7 8">
    <name type="scientific">Latimeria chalumnae</name>
    <name type="common">Coelacanth</name>
    <dbReference type="NCBI Taxonomy" id="7897"/>
    <lineage>
        <taxon>Eukaryota</taxon>
        <taxon>Metazoa</taxon>
        <taxon>Chordata</taxon>
        <taxon>Craniata</taxon>
        <taxon>Vertebrata</taxon>
        <taxon>Euteleostomi</taxon>
        <taxon>Coelacanthiformes</taxon>
        <taxon>Coelacanthidae</taxon>
        <taxon>Latimeria</taxon>
    </lineage>
</organism>
<dbReference type="OMA" id="RWITELD"/>
<dbReference type="Pfam" id="PF00665">
    <property type="entry name" value="rve"/>
    <property type="match status" value="1"/>
</dbReference>
<dbReference type="PROSITE" id="PS50994">
    <property type="entry name" value="INTEGRASE"/>
    <property type="match status" value="1"/>
</dbReference>
<dbReference type="Gene3D" id="1.10.340.70">
    <property type="match status" value="1"/>
</dbReference>
<comment type="similarity">
    <text evidence="1">Belongs to the beta type-B retroviral polymerase family. HERV class-II K(HML-2) pol subfamily.</text>
</comment>